<dbReference type="EMBL" id="LIIN01000016">
    <property type="protein sequence ID" value="KZX22077.1"/>
    <property type="molecule type" value="Genomic_DNA"/>
</dbReference>
<accession>A0A166D7D0</accession>
<dbReference type="RefSeq" id="WP_269085050.1">
    <property type="nucleotide sequence ID" value="NZ_LIIN01000016.1"/>
</dbReference>
<organism evidence="1 2">
    <name type="scientific">Rathayibacter tanaceti</name>
    <dbReference type="NCBI Taxonomy" id="1671680"/>
    <lineage>
        <taxon>Bacteria</taxon>
        <taxon>Bacillati</taxon>
        <taxon>Actinomycetota</taxon>
        <taxon>Actinomycetes</taxon>
        <taxon>Micrococcales</taxon>
        <taxon>Microbacteriaceae</taxon>
        <taxon>Rathayibacter</taxon>
    </lineage>
</organism>
<dbReference type="AlphaFoldDB" id="A0A166D7D0"/>
<dbReference type="Proteomes" id="UP000076717">
    <property type="component" value="Unassembled WGS sequence"/>
</dbReference>
<gene>
    <name evidence="1" type="ORF">ACH61_00789</name>
</gene>
<keyword evidence="2" id="KW-1185">Reference proteome</keyword>
<name>A0A166D7D0_9MICO</name>
<reference evidence="1 2" key="1">
    <citation type="submission" date="2015-08" db="EMBL/GenBank/DDBJ databases">
        <title>Draft Genome Sequence of Rathayibacter sp. Strain VKM Ac-2596 Isolated from Leaf Gall Induced by Plant-Parasitic Nematodes.</title>
        <authorList>
            <person name="Vasilenko O.V."/>
            <person name="Starodumova I.P."/>
            <person name="Tarlachkov S.V."/>
            <person name="Dorofeeva L.V."/>
            <person name="Evtushenko L.I."/>
        </authorList>
    </citation>
    <scope>NUCLEOTIDE SEQUENCE [LARGE SCALE GENOMIC DNA]</scope>
    <source>
        <strain evidence="1 2">VKM Ac-2596</strain>
    </source>
</reference>
<comment type="caution">
    <text evidence="1">The sequence shown here is derived from an EMBL/GenBank/DDBJ whole genome shotgun (WGS) entry which is preliminary data.</text>
</comment>
<evidence type="ECO:0000313" key="1">
    <source>
        <dbReference type="EMBL" id="KZX22077.1"/>
    </source>
</evidence>
<sequence length="42" mass="4503">MIDRILAERGDGGVRATIEAALPEVRRLSALNTRGLGAEVVR</sequence>
<proteinExistence type="predicted"/>
<protein>
    <submittedName>
        <fullName evidence="1">Uncharacterized protein</fullName>
    </submittedName>
</protein>
<evidence type="ECO:0000313" key="2">
    <source>
        <dbReference type="Proteomes" id="UP000076717"/>
    </source>
</evidence>